<reference evidence="2" key="2">
    <citation type="submission" date="2021-04" db="EMBL/GenBank/DDBJ databases">
        <authorList>
            <person name="Gilroy R."/>
        </authorList>
    </citation>
    <scope>NUCLEOTIDE SEQUENCE</scope>
    <source>
        <strain evidence="2">5134</strain>
    </source>
</reference>
<evidence type="ECO:0000256" key="1">
    <source>
        <dbReference type="SAM" id="SignalP"/>
    </source>
</evidence>
<feature type="signal peptide" evidence="1">
    <location>
        <begin position="1"/>
        <end position="21"/>
    </location>
</feature>
<accession>A0A9D1YZA4</accession>
<feature type="chain" id="PRO_5039204696" evidence="1">
    <location>
        <begin position="22"/>
        <end position="301"/>
    </location>
</feature>
<evidence type="ECO:0000313" key="3">
    <source>
        <dbReference type="Proteomes" id="UP000886844"/>
    </source>
</evidence>
<protein>
    <submittedName>
        <fullName evidence="2">Outer membrane beta-barrel protein</fullName>
    </submittedName>
</protein>
<dbReference type="AlphaFoldDB" id="A0A9D1YZA4"/>
<keyword evidence="1" id="KW-0732">Signal</keyword>
<reference evidence="2" key="1">
    <citation type="journal article" date="2021" name="PeerJ">
        <title>Extensive microbial diversity within the chicken gut microbiome revealed by metagenomics and culture.</title>
        <authorList>
            <person name="Gilroy R."/>
            <person name="Ravi A."/>
            <person name="Getino M."/>
            <person name="Pursley I."/>
            <person name="Horton D.L."/>
            <person name="Alikhan N.F."/>
            <person name="Baker D."/>
            <person name="Gharbi K."/>
            <person name="Hall N."/>
            <person name="Watson M."/>
            <person name="Adriaenssens E.M."/>
            <person name="Foster-Nyarko E."/>
            <person name="Jarju S."/>
            <person name="Secka A."/>
            <person name="Antonio M."/>
            <person name="Oren A."/>
            <person name="Chaudhuri R.R."/>
            <person name="La Ragione R."/>
            <person name="Hildebrand F."/>
            <person name="Pallen M.J."/>
        </authorList>
    </citation>
    <scope>NUCLEOTIDE SEQUENCE</scope>
    <source>
        <strain evidence="2">5134</strain>
    </source>
</reference>
<evidence type="ECO:0000313" key="2">
    <source>
        <dbReference type="EMBL" id="HIY68483.1"/>
    </source>
</evidence>
<dbReference type="EMBL" id="DXDA01000029">
    <property type="protein sequence ID" value="HIY68483.1"/>
    <property type="molecule type" value="Genomic_DNA"/>
</dbReference>
<comment type="caution">
    <text evidence="2">The sequence shown here is derived from an EMBL/GenBank/DDBJ whole genome shotgun (WGS) entry which is preliminary data.</text>
</comment>
<gene>
    <name evidence="2" type="ORF">H9828_03600</name>
</gene>
<name>A0A9D1YZA4_9BACT</name>
<dbReference type="Proteomes" id="UP000886844">
    <property type="component" value="Unassembled WGS sequence"/>
</dbReference>
<proteinExistence type="predicted"/>
<organism evidence="2 3">
    <name type="scientific">Candidatus Alistipes intestinigallinarum</name>
    <dbReference type="NCBI Taxonomy" id="2838440"/>
    <lineage>
        <taxon>Bacteria</taxon>
        <taxon>Pseudomonadati</taxon>
        <taxon>Bacteroidota</taxon>
        <taxon>Bacteroidia</taxon>
        <taxon>Bacteroidales</taxon>
        <taxon>Rikenellaceae</taxon>
        <taxon>Alistipes</taxon>
    </lineage>
</organism>
<sequence length="301" mass="33025">MDKKLFLGWMAAFLSMAFSTAAERPAGLPSADSDTTARMTVSPEPLTVDTLERLDPVDTDLVTLRRSAGGEEMVIEVAGFGITLSNSSDGWFRSADSVKNRSRFSLLFLAGSEYGFIVPTGLDYGAYPAGSDHFFDLRNGKSLHISTTLVGLNCEFGRMRQFNLRTGLRYTIDNYRLSDNSITLGNENGMIVPRTLDEKADKSKLRITSLGIPLTFSYRVVRNLTVAVSGYFDFTMGANSIYKRPKVKNSLAGVNPFLFSTAVAIGYHRVGVYLRYGVTPLFKSGVGPEVHPISIGFCLDM</sequence>